<keyword evidence="8" id="KW-1185">Reference proteome</keyword>
<dbReference type="PANTHER" id="PTHR46272">
    <property type="entry name" value="G_PROTEIN_RECEP_F1_2 DOMAIN-CONTAINING PROTEIN"/>
    <property type="match status" value="1"/>
</dbReference>
<keyword evidence="4" id="KW-0675">Receptor</keyword>
<proteinExistence type="predicted"/>
<comment type="caution">
    <text evidence="7">The sequence shown here is derived from an EMBL/GenBank/DDBJ whole genome shotgun (WGS) entry which is preliminary data.</text>
</comment>
<dbReference type="GO" id="GO:0004930">
    <property type="term" value="F:G protein-coupled receptor activity"/>
    <property type="evidence" value="ECO:0007669"/>
    <property type="project" value="UniProtKB-KW"/>
</dbReference>
<dbReference type="Gene3D" id="1.20.1070.10">
    <property type="entry name" value="Rhodopsin 7-helix transmembrane proteins"/>
    <property type="match status" value="1"/>
</dbReference>
<dbReference type="AlphaFoldDB" id="A0A401PIU3"/>
<evidence type="ECO:0000313" key="8">
    <source>
        <dbReference type="Proteomes" id="UP000288216"/>
    </source>
</evidence>
<evidence type="ECO:0000256" key="3">
    <source>
        <dbReference type="ARBA" id="ARBA00023040"/>
    </source>
</evidence>
<name>A0A401PIU3_SCYTO</name>
<keyword evidence="6" id="KW-1133">Transmembrane helix</keyword>
<keyword evidence="6" id="KW-0472">Membrane</keyword>
<dbReference type="PANTHER" id="PTHR46272:SF5">
    <property type="entry name" value="G-PROTEIN COUPLED RECEPTORS FAMILY 1 PROFILE DOMAIN-CONTAINING PROTEIN"/>
    <property type="match status" value="1"/>
</dbReference>
<dbReference type="GO" id="GO:0005886">
    <property type="term" value="C:plasma membrane"/>
    <property type="evidence" value="ECO:0007669"/>
    <property type="project" value="UniProtKB-SubCell"/>
</dbReference>
<sequence>MGRPVIAQIEEVYYPILALVGIPANILTILILTREKCGLSRCITRYFMGMAAADLLNMTTGIFDAKKLMQNITDENLDISMNDVEKTFRSQALENLSQREDFRQRLGSK</sequence>
<evidence type="ECO:0000256" key="1">
    <source>
        <dbReference type="ARBA" id="ARBA00004651"/>
    </source>
</evidence>
<comment type="subcellular location">
    <subcellularLocation>
        <location evidence="1">Cell membrane</location>
        <topology evidence="1">Multi-pass membrane protein</topology>
    </subcellularLocation>
</comment>
<reference evidence="7 8" key="1">
    <citation type="journal article" date="2018" name="Nat. Ecol. Evol.">
        <title>Shark genomes provide insights into elasmobranch evolution and the origin of vertebrates.</title>
        <authorList>
            <person name="Hara Y"/>
            <person name="Yamaguchi K"/>
            <person name="Onimaru K"/>
            <person name="Kadota M"/>
            <person name="Koyanagi M"/>
            <person name="Keeley SD"/>
            <person name="Tatsumi K"/>
            <person name="Tanaka K"/>
            <person name="Motone F"/>
            <person name="Kageyama Y"/>
            <person name="Nozu R"/>
            <person name="Adachi N"/>
            <person name="Nishimura O"/>
            <person name="Nakagawa R"/>
            <person name="Tanegashima C"/>
            <person name="Kiyatake I"/>
            <person name="Matsumoto R"/>
            <person name="Murakumo K"/>
            <person name="Nishida K"/>
            <person name="Terakita A"/>
            <person name="Kuratani S"/>
            <person name="Sato K"/>
            <person name="Hyodo S Kuraku.S."/>
        </authorList>
    </citation>
    <scope>NUCLEOTIDE SEQUENCE [LARGE SCALE GENOMIC DNA]</scope>
</reference>
<protein>
    <submittedName>
        <fullName evidence="7">Uncharacterized protein</fullName>
    </submittedName>
</protein>
<evidence type="ECO:0000256" key="6">
    <source>
        <dbReference type="SAM" id="Phobius"/>
    </source>
</evidence>
<dbReference type="InterPro" id="IPR052477">
    <property type="entry name" value="Orphan_GPCR1"/>
</dbReference>
<keyword evidence="3" id="KW-0297">G-protein coupled receptor</keyword>
<dbReference type="SUPFAM" id="SSF81321">
    <property type="entry name" value="Family A G protein-coupled receptor-like"/>
    <property type="match status" value="1"/>
</dbReference>
<evidence type="ECO:0000256" key="2">
    <source>
        <dbReference type="ARBA" id="ARBA00022475"/>
    </source>
</evidence>
<evidence type="ECO:0000256" key="4">
    <source>
        <dbReference type="ARBA" id="ARBA00023170"/>
    </source>
</evidence>
<keyword evidence="6" id="KW-0812">Transmembrane</keyword>
<keyword evidence="5" id="KW-0807">Transducer</keyword>
<dbReference type="Proteomes" id="UP000288216">
    <property type="component" value="Unassembled WGS sequence"/>
</dbReference>
<accession>A0A401PIU3</accession>
<organism evidence="7 8">
    <name type="scientific">Scyliorhinus torazame</name>
    <name type="common">Cloudy catshark</name>
    <name type="synonym">Catulus torazame</name>
    <dbReference type="NCBI Taxonomy" id="75743"/>
    <lineage>
        <taxon>Eukaryota</taxon>
        <taxon>Metazoa</taxon>
        <taxon>Chordata</taxon>
        <taxon>Craniata</taxon>
        <taxon>Vertebrata</taxon>
        <taxon>Chondrichthyes</taxon>
        <taxon>Elasmobranchii</taxon>
        <taxon>Galeomorphii</taxon>
        <taxon>Galeoidea</taxon>
        <taxon>Carcharhiniformes</taxon>
        <taxon>Scyliorhinidae</taxon>
        <taxon>Scyliorhinus</taxon>
    </lineage>
</organism>
<evidence type="ECO:0000313" key="7">
    <source>
        <dbReference type="EMBL" id="GCB73050.1"/>
    </source>
</evidence>
<gene>
    <name evidence="7" type="ORF">scyTo_0002319</name>
</gene>
<feature type="transmembrane region" description="Helical" evidence="6">
    <location>
        <begin position="12"/>
        <end position="32"/>
    </location>
</feature>
<evidence type="ECO:0000256" key="5">
    <source>
        <dbReference type="ARBA" id="ARBA00023224"/>
    </source>
</evidence>
<keyword evidence="2" id="KW-1003">Cell membrane</keyword>
<dbReference type="OrthoDB" id="10040416at2759"/>
<dbReference type="EMBL" id="BFAA01000576">
    <property type="protein sequence ID" value="GCB73050.1"/>
    <property type="molecule type" value="Genomic_DNA"/>
</dbReference>